<dbReference type="Pfam" id="PF02995">
    <property type="entry name" value="DUF229"/>
    <property type="match status" value="1"/>
</dbReference>
<dbReference type="FunFam" id="3.40.720.10:FF:000129">
    <property type="entry name" value="Protein CBG23355"/>
    <property type="match status" value="1"/>
</dbReference>
<dbReference type="EnsemblMetazoa" id="CJA11517.1">
    <property type="protein sequence ID" value="CJA11517.1"/>
    <property type="gene ID" value="WBGene00130721"/>
</dbReference>
<accession>A0A8R1DT97</accession>
<proteinExistence type="predicted"/>
<keyword evidence="2" id="KW-1185">Reference proteome</keyword>
<dbReference type="CDD" id="cd16021">
    <property type="entry name" value="ALP_like"/>
    <property type="match status" value="1"/>
</dbReference>
<evidence type="ECO:0000313" key="2">
    <source>
        <dbReference type="Proteomes" id="UP000005237"/>
    </source>
</evidence>
<organism evidence="1 2">
    <name type="scientific">Caenorhabditis japonica</name>
    <dbReference type="NCBI Taxonomy" id="281687"/>
    <lineage>
        <taxon>Eukaryota</taxon>
        <taxon>Metazoa</taxon>
        <taxon>Ecdysozoa</taxon>
        <taxon>Nematoda</taxon>
        <taxon>Chromadorea</taxon>
        <taxon>Rhabditida</taxon>
        <taxon>Rhabditina</taxon>
        <taxon>Rhabditomorpha</taxon>
        <taxon>Rhabditoidea</taxon>
        <taxon>Rhabditidae</taxon>
        <taxon>Peloderinae</taxon>
        <taxon>Caenorhabditis</taxon>
    </lineage>
</organism>
<dbReference type="AlphaFoldDB" id="A0A8R1DT97"/>
<dbReference type="Gene3D" id="3.40.720.10">
    <property type="entry name" value="Alkaline Phosphatase, subunit A"/>
    <property type="match status" value="1"/>
</dbReference>
<dbReference type="Proteomes" id="UP000005237">
    <property type="component" value="Unassembled WGS sequence"/>
</dbReference>
<protein>
    <submittedName>
        <fullName evidence="1">Uncharacterized protein</fullName>
    </submittedName>
</protein>
<evidence type="ECO:0000313" key="1">
    <source>
        <dbReference type="EnsemblMetazoa" id="CJA11517.1"/>
    </source>
</evidence>
<dbReference type="SUPFAM" id="SSF53649">
    <property type="entry name" value="Alkaline phosphatase-like"/>
    <property type="match status" value="1"/>
</dbReference>
<name>A0A8R1DT97_CAEJA</name>
<dbReference type="GO" id="GO:0005615">
    <property type="term" value="C:extracellular space"/>
    <property type="evidence" value="ECO:0007669"/>
    <property type="project" value="TreeGrafter"/>
</dbReference>
<dbReference type="PANTHER" id="PTHR10974:SF48">
    <property type="entry name" value="SULFATASE DOMAIN-CONTAINING PROTEIN"/>
    <property type="match status" value="1"/>
</dbReference>
<dbReference type="InterPro" id="IPR004245">
    <property type="entry name" value="DUF229"/>
</dbReference>
<reference evidence="2" key="1">
    <citation type="submission" date="2010-08" db="EMBL/GenBank/DDBJ databases">
        <authorList>
            <consortium name="Caenorhabditis japonica Sequencing Consortium"/>
            <person name="Wilson R.K."/>
        </authorList>
    </citation>
    <scope>NUCLEOTIDE SEQUENCE [LARGE SCALE GENOMIC DNA]</scope>
    <source>
        <strain evidence="2">DF5081</strain>
    </source>
</reference>
<dbReference type="PANTHER" id="PTHR10974">
    <property type="entry name" value="FI08016P-RELATED"/>
    <property type="match status" value="1"/>
</dbReference>
<dbReference type="InterPro" id="IPR017850">
    <property type="entry name" value="Alkaline_phosphatase_core_sf"/>
</dbReference>
<reference evidence="1" key="2">
    <citation type="submission" date="2022-06" db="UniProtKB">
        <authorList>
            <consortium name="EnsemblMetazoa"/>
        </authorList>
    </citation>
    <scope>IDENTIFICATION</scope>
    <source>
        <strain evidence="1">DF5081</strain>
    </source>
</reference>
<sequence>MLRRRLVLFTLFFFCIFIFLFPDLISRPFIHSRRKSVLSNYSPQKRNSSAKCVVRPPDPWDPSILEYVLLDSHTPAELACEEAKVQPELTFLDVNGVLHLNSSALMASSLQVECQFRSYDKTDGDDETLTYSAWTAFNTSVKIDSEFVEVSCQRSWFPKTRVYSNNHNQIKPIPVGNSSTASSTQPSVIVIVLDSVSHSNFRRTMNKTLQVLDSHYGSFIFDGMTKVGDNSFPNAVSLFGGKWWDTEFGELHGYFDDHDLIWKRFRNNGYRTFFAEDYPGFNLFNYLSKGFRKKPVDHYFRPFWLNVYWSYVHRRSKNLCYGNNRMHNLQLNYLSQFIEKYKNHPKFAVSWFTELGHDWLNQVRYGDEDLANFLLNHATHLEDSFLFVMSDHGHRFDSIRKTMVGRQEERLPFFSISLPKKLRSDNLLVETIRNNSKKLTSFFDVYATFRHILAYPQNPQGEITRGISLLSPLQERSCESAHIPEEFCVCETEVPVNVADLRVRKLANDLTKAINRHLEPYSQCVQLKLEKVLTASQVGDAKDQRFRVTIEVSPSLAVFEALLSIETRSLNSAVIGDINRINKSTQMSLAFPILSSSNAIRVLATKSSGGITQLWNTENPMAFP</sequence>